<dbReference type="InterPro" id="IPR015947">
    <property type="entry name" value="PUA-like_sf"/>
</dbReference>
<evidence type="ECO:0000256" key="1">
    <source>
        <dbReference type="SAM" id="MobiDB-lite"/>
    </source>
</evidence>
<dbReference type="InterPro" id="IPR029030">
    <property type="entry name" value="Caspase-like_dom_sf"/>
</dbReference>
<name>A0ABX1BD66_9ACTN</name>
<reference evidence="3 4" key="1">
    <citation type="submission" date="2020-03" db="EMBL/GenBank/DDBJ databases">
        <title>WGS of actinomycetes isolated from Thailand.</title>
        <authorList>
            <person name="Thawai C."/>
        </authorList>
    </citation>
    <scope>NUCLEOTIDE SEQUENCE [LARGE SCALE GENOMIC DNA]</scope>
    <source>
        <strain evidence="3 4">FMUSA5-5</strain>
    </source>
</reference>
<protein>
    <recommendedName>
        <fullName evidence="2">YDG domain-containing protein</fullName>
    </recommendedName>
</protein>
<dbReference type="SUPFAM" id="SSF52129">
    <property type="entry name" value="Caspase-like"/>
    <property type="match status" value="1"/>
</dbReference>
<dbReference type="SMART" id="SM00466">
    <property type="entry name" value="SRA"/>
    <property type="match status" value="1"/>
</dbReference>
<keyword evidence="4" id="KW-1185">Reference proteome</keyword>
<feature type="region of interest" description="Disordered" evidence="1">
    <location>
        <begin position="220"/>
        <end position="245"/>
    </location>
</feature>
<dbReference type="SUPFAM" id="SSF88697">
    <property type="entry name" value="PUA domain-like"/>
    <property type="match status" value="1"/>
</dbReference>
<dbReference type="RefSeq" id="WP_168013949.1">
    <property type="nucleotide sequence ID" value="NZ_JAATEP010000024.1"/>
</dbReference>
<dbReference type="NCBIfam" id="NF047832">
    <property type="entry name" value="caspase_w_EACC1"/>
    <property type="match status" value="1"/>
</dbReference>
<dbReference type="InterPro" id="IPR003105">
    <property type="entry name" value="SRA_YDG"/>
</dbReference>
<evidence type="ECO:0000259" key="2">
    <source>
        <dbReference type="PROSITE" id="PS51015"/>
    </source>
</evidence>
<evidence type="ECO:0000313" key="3">
    <source>
        <dbReference type="EMBL" id="NJP93679.1"/>
    </source>
</evidence>
<gene>
    <name evidence="3" type="ORF">HCN51_30270</name>
</gene>
<dbReference type="EMBL" id="JAATEP010000024">
    <property type="protein sequence ID" value="NJP93679.1"/>
    <property type="molecule type" value="Genomic_DNA"/>
</dbReference>
<dbReference type="PROSITE" id="PS51015">
    <property type="entry name" value="YDG"/>
    <property type="match status" value="1"/>
</dbReference>
<feature type="domain" description="YDG" evidence="2">
    <location>
        <begin position="258"/>
        <end position="402"/>
    </location>
</feature>
<dbReference type="PANTHER" id="PTHR14140:SF27">
    <property type="entry name" value="OS04G0289800 PROTEIN"/>
    <property type="match status" value="1"/>
</dbReference>
<dbReference type="InterPro" id="IPR036987">
    <property type="entry name" value="SRA-YDG_sf"/>
</dbReference>
<dbReference type="Pfam" id="PF00656">
    <property type="entry name" value="Peptidase_C14"/>
    <property type="match status" value="1"/>
</dbReference>
<dbReference type="InterPro" id="IPR011600">
    <property type="entry name" value="Pept_C14_caspase"/>
</dbReference>
<dbReference type="PANTHER" id="PTHR14140">
    <property type="entry name" value="E3 UBIQUITIN-PROTEIN LIGASE UHRF-RELATED"/>
    <property type="match status" value="1"/>
</dbReference>
<dbReference type="Gene3D" id="2.30.280.10">
    <property type="entry name" value="SRA-YDG"/>
    <property type="match status" value="1"/>
</dbReference>
<sequence>MSLPDPVESRAILIGVSKFDHLAQLPAVENNLTAMREILLAPDLCGLLAENCTVVHNPSSPIELIHPIRQAAEKAKDMLLVYYAGHGFPDPTGRDLTLSVTSSDGINAYLAADYRHIRELLRTCTARRRIVILDCCFSGLALNHMGSDSTPAIQLANVATQSGTYLMAAASENGLADAGDEYTTFSGQLIKLVREGIPEEANLLNLETLFNHLAATLRENTATSPQQRESDHGGKSPLFKNRSYSRSIPPMVQGGRYGDLEGVTVGQLFMSRRELYDSGVHRQLQAGICGTAKRGGAESIVVSGGYKDDEDLGDILFYTGHGGRDPNTGVQVRDQALGDPGNAALVTNMATGMPVRVVRGAGGKSRFSPEVGYRYDGLFVVTNYWTTLGADGFQVIRFRLEKFNKPRRGSHTYLNPGRWSPADDDGVYTDRSLAAELKDIYNYSCQVCSTTLQLPGGLRLAETVHIRDIEAPHRGSDTLANMLCLCPNHYNLFRFGAIVIDANFAVIDQVTGESIGPLLVKHSIDRESLAYHRKRHMLGGH</sequence>
<dbReference type="InterPro" id="IPR045134">
    <property type="entry name" value="UHRF1/2-like"/>
</dbReference>
<dbReference type="Gene3D" id="3.40.50.1460">
    <property type="match status" value="1"/>
</dbReference>
<evidence type="ECO:0000313" key="4">
    <source>
        <dbReference type="Proteomes" id="UP000696294"/>
    </source>
</evidence>
<dbReference type="Proteomes" id="UP000696294">
    <property type="component" value="Unassembled WGS sequence"/>
</dbReference>
<comment type="caution">
    <text evidence="3">The sequence shown here is derived from an EMBL/GenBank/DDBJ whole genome shotgun (WGS) entry which is preliminary data.</text>
</comment>
<accession>A0ABX1BD66</accession>
<dbReference type="Pfam" id="PF02182">
    <property type="entry name" value="SAD_SRA"/>
    <property type="match status" value="1"/>
</dbReference>
<organism evidence="3 4">
    <name type="scientific">Nonomuraea composti</name>
    <dbReference type="NCBI Taxonomy" id="2720023"/>
    <lineage>
        <taxon>Bacteria</taxon>
        <taxon>Bacillati</taxon>
        <taxon>Actinomycetota</taxon>
        <taxon>Actinomycetes</taxon>
        <taxon>Streptosporangiales</taxon>
        <taxon>Streptosporangiaceae</taxon>
        <taxon>Nonomuraea</taxon>
    </lineage>
</organism>
<proteinExistence type="predicted"/>